<accession>A3MXK1</accession>
<dbReference type="KEGG" id="pcl:Pcal_1952"/>
<feature type="transmembrane region" description="Helical" evidence="1">
    <location>
        <begin position="193"/>
        <end position="214"/>
    </location>
</feature>
<evidence type="ECO:0000313" key="3">
    <source>
        <dbReference type="Proteomes" id="UP000001431"/>
    </source>
</evidence>
<keyword evidence="1" id="KW-0812">Transmembrane</keyword>
<name>A3MXK1_PYRCJ</name>
<dbReference type="RefSeq" id="WP_011850626.1">
    <property type="nucleotide sequence ID" value="NC_009073.1"/>
</dbReference>
<feature type="transmembrane region" description="Helical" evidence="1">
    <location>
        <begin position="152"/>
        <end position="173"/>
    </location>
</feature>
<feature type="transmembrane region" description="Helical" evidence="1">
    <location>
        <begin position="256"/>
        <end position="274"/>
    </location>
</feature>
<evidence type="ECO:0000256" key="1">
    <source>
        <dbReference type="SAM" id="Phobius"/>
    </source>
</evidence>
<dbReference type="GeneID" id="4909640"/>
<dbReference type="AlphaFoldDB" id="A3MXK1"/>
<feature type="transmembrane region" description="Helical" evidence="1">
    <location>
        <begin position="221"/>
        <end position="244"/>
    </location>
</feature>
<dbReference type="HOGENOM" id="CLU_1021643_0_0_2"/>
<dbReference type="eggNOG" id="arCOG03699">
    <property type="taxonomic scope" value="Archaea"/>
</dbReference>
<dbReference type="STRING" id="410359.Pcal_1952"/>
<reference evidence="2" key="1">
    <citation type="submission" date="2007-02" db="EMBL/GenBank/DDBJ databases">
        <title>Complete sequence of Pyrobaculum calidifontis JCM 11548.</title>
        <authorList>
            <consortium name="US DOE Joint Genome Institute"/>
            <person name="Copeland A."/>
            <person name="Lucas S."/>
            <person name="Lapidus A."/>
            <person name="Barry K."/>
            <person name="Glavina del Rio T."/>
            <person name="Dalin E."/>
            <person name="Tice H."/>
            <person name="Pitluck S."/>
            <person name="Chain P."/>
            <person name="Malfatti S."/>
            <person name="Shin M."/>
            <person name="Vergez L."/>
            <person name="Schmutz J."/>
            <person name="Larimer F."/>
            <person name="Land M."/>
            <person name="Hauser L."/>
            <person name="Kyrpides N."/>
            <person name="Mikhailova N."/>
            <person name="Cozen A.E."/>
            <person name="Fitz-Gibbon S.T."/>
            <person name="House C.H."/>
            <person name="Saltikov C."/>
            <person name="Lowe T.M."/>
            <person name="Richardson P."/>
        </authorList>
    </citation>
    <scope>NUCLEOTIDE SEQUENCE [LARGE SCALE GENOMIC DNA]</scope>
    <source>
        <strain evidence="2">JCM 11548</strain>
    </source>
</reference>
<dbReference type="OrthoDB" id="29266at2157"/>
<evidence type="ECO:0000313" key="2">
    <source>
        <dbReference type="EMBL" id="ABO09368.1"/>
    </source>
</evidence>
<feature type="transmembrane region" description="Helical" evidence="1">
    <location>
        <begin position="85"/>
        <end position="107"/>
    </location>
</feature>
<feature type="transmembrane region" description="Helical" evidence="1">
    <location>
        <begin position="119"/>
        <end position="140"/>
    </location>
</feature>
<dbReference type="Proteomes" id="UP000001431">
    <property type="component" value="Chromosome"/>
</dbReference>
<organism evidence="2 3">
    <name type="scientific">Pyrobaculum calidifontis (strain DSM 21063 / JCM 11548 / VA1)</name>
    <dbReference type="NCBI Taxonomy" id="410359"/>
    <lineage>
        <taxon>Archaea</taxon>
        <taxon>Thermoproteota</taxon>
        <taxon>Thermoprotei</taxon>
        <taxon>Thermoproteales</taxon>
        <taxon>Thermoproteaceae</taxon>
        <taxon>Pyrobaculum</taxon>
    </lineage>
</organism>
<dbReference type="EMBL" id="CP000561">
    <property type="protein sequence ID" value="ABO09368.1"/>
    <property type="molecule type" value="Genomic_DNA"/>
</dbReference>
<gene>
    <name evidence="2" type="ordered locus">Pcal_1952</name>
</gene>
<keyword evidence="1" id="KW-1133">Transmembrane helix</keyword>
<feature type="transmembrane region" description="Helical" evidence="1">
    <location>
        <begin position="59"/>
        <end position="78"/>
    </location>
</feature>
<keyword evidence="3" id="KW-1185">Reference proteome</keyword>
<proteinExistence type="predicted"/>
<keyword evidence="1" id="KW-0472">Membrane</keyword>
<protein>
    <submittedName>
        <fullName evidence="2">Respiratory chain protein</fullName>
    </submittedName>
</protein>
<sequence>MYIRPLAKAAFFSAVATSFTGALTAGLGQGFDLGTQWPGNAVALVLKAVEGSFEPVHRFFTVAAGVLYLLVFLAAWRVGGRLRLVAALALASLAATALTGRVVLLVLGGEVPPPISYAVYPLNNFFALATALLMALLASLLEPRRYKTRLAFFYRGAAFWGAVASVSGAYILGYHKIVKAPLAYSLWPPSWDLAWLIHLAAALLAVSFSLVALASGFSPSLWHILLALSIAVQPLTGLLMFYGASADPWAPGPQTAFHGAFAHLLVVSAFVLYLKSR</sequence>